<sequence>MTGRRGERGWWSRGRLWWRFVCLGALLGLVAAPIHLLSWTLPTYNPDFVVYYAFYLVFELMLVSVLGVVVAGAVIVARLAVAEETTPRNQAMVTGAVAFIASGALSFLLAALGHTGSPWAVAGITGVFAGGAFAFVYYKHTRQT</sequence>
<gene>
    <name evidence="2" type="ORF">E1809_20145</name>
</gene>
<comment type="caution">
    <text evidence="2">The sequence shown here is derived from an EMBL/GenBank/DDBJ whole genome shotgun (WGS) entry which is preliminary data.</text>
</comment>
<dbReference type="Proteomes" id="UP000295511">
    <property type="component" value="Unassembled WGS sequence"/>
</dbReference>
<keyword evidence="1" id="KW-0812">Transmembrane</keyword>
<evidence type="ECO:0000256" key="1">
    <source>
        <dbReference type="SAM" id="Phobius"/>
    </source>
</evidence>
<evidence type="ECO:0000313" key="3">
    <source>
        <dbReference type="Proteomes" id="UP000295511"/>
    </source>
</evidence>
<feature type="transmembrane region" description="Helical" evidence="1">
    <location>
        <begin position="20"/>
        <end position="41"/>
    </location>
</feature>
<reference evidence="2 3" key="1">
    <citation type="submission" date="2019-03" db="EMBL/GenBank/DDBJ databases">
        <title>Whole genome sequence of Arthrobacter sp JH1-1.</title>
        <authorList>
            <person name="Trinh H.N."/>
        </authorList>
    </citation>
    <scope>NUCLEOTIDE SEQUENCE [LARGE SCALE GENOMIC DNA]</scope>
    <source>
        <strain evidence="2 3">JH1-1</strain>
    </source>
</reference>
<keyword evidence="1" id="KW-1133">Transmembrane helix</keyword>
<dbReference type="OrthoDB" id="9973083at2"/>
<dbReference type="EMBL" id="SMRU01000028">
    <property type="protein sequence ID" value="TDF91637.1"/>
    <property type="molecule type" value="Genomic_DNA"/>
</dbReference>
<organism evidence="2 3">
    <name type="scientific">Arthrobacter terricola</name>
    <dbReference type="NCBI Taxonomy" id="2547396"/>
    <lineage>
        <taxon>Bacteria</taxon>
        <taxon>Bacillati</taxon>
        <taxon>Actinomycetota</taxon>
        <taxon>Actinomycetes</taxon>
        <taxon>Micrococcales</taxon>
        <taxon>Micrococcaceae</taxon>
        <taxon>Arthrobacter</taxon>
    </lineage>
</organism>
<name>A0A4R5KBW4_9MICC</name>
<feature type="transmembrane region" description="Helical" evidence="1">
    <location>
        <begin position="53"/>
        <end position="81"/>
    </location>
</feature>
<dbReference type="AlphaFoldDB" id="A0A4R5KBW4"/>
<dbReference type="RefSeq" id="WP_133206028.1">
    <property type="nucleotide sequence ID" value="NZ_SMRU01000028.1"/>
</dbReference>
<feature type="transmembrane region" description="Helical" evidence="1">
    <location>
        <begin position="119"/>
        <end position="138"/>
    </location>
</feature>
<proteinExistence type="predicted"/>
<evidence type="ECO:0000313" key="2">
    <source>
        <dbReference type="EMBL" id="TDF91637.1"/>
    </source>
</evidence>
<protein>
    <submittedName>
        <fullName evidence="2">Uncharacterized protein</fullName>
    </submittedName>
</protein>
<keyword evidence="3" id="KW-1185">Reference proteome</keyword>
<accession>A0A4R5KBW4</accession>
<keyword evidence="1" id="KW-0472">Membrane</keyword>
<feature type="transmembrane region" description="Helical" evidence="1">
    <location>
        <begin position="93"/>
        <end position="113"/>
    </location>
</feature>